<dbReference type="Pfam" id="PF13300">
    <property type="entry name" value="DUF4078"/>
    <property type="match status" value="1"/>
</dbReference>
<dbReference type="GO" id="GO:0005634">
    <property type="term" value="C:nucleus"/>
    <property type="evidence" value="ECO:0007669"/>
    <property type="project" value="TreeGrafter"/>
</dbReference>
<gene>
    <name evidence="3" type="ORF">B0T17DRAFT_606333</name>
</gene>
<dbReference type="PANTHER" id="PTHR15885:SF1">
    <property type="entry name" value="COILED-COIL DOMAIN-CONTAINING PROTEIN 174"/>
    <property type="match status" value="1"/>
</dbReference>
<evidence type="ECO:0000256" key="1">
    <source>
        <dbReference type="ARBA" id="ARBA00023054"/>
    </source>
</evidence>
<feature type="region of interest" description="Disordered" evidence="2">
    <location>
        <begin position="328"/>
        <end position="362"/>
    </location>
</feature>
<dbReference type="AlphaFoldDB" id="A0AA39X7P2"/>
<organism evidence="3 4">
    <name type="scientific">Bombardia bombarda</name>
    <dbReference type="NCBI Taxonomy" id="252184"/>
    <lineage>
        <taxon>Eukaryota</taxon>
        <taxon>Fungi</taxon>
        <taxon>Dikarya</taxon>
        <taxon>Ascomycota</taxon>
        <taxon>Pezizomycotina</taxon>
        <taxon>Sordariomycetes</taxon>
        <taxon>Sordariomycetidae</taxon>
        <taxon>Sordariales</taxon>
        <taxon>Lasiosphaeriaceae</taxon>
        <taxon>Bombardia</taxon>
    </lineage>
</organism>
<evidence type="ECO:0000313" key="3">
    <source>
        <dbReference type="EMBL" id="KAK0628818.1"/>
    </source>
</evidence>
<evidence type="ECO:0000256" key="2">
    <source>
        <dbReference type="SAM" id="MobiDB-lite"/>
    </source>
</evidence>
<feature type="region of interest" description="Disordered" evidence="2">
    <location>
        <begin position="39"/>
        <end position="77"/>
    </location>
</feature>
<dbReference type="Proteomes" id="UP001174934">
    <property type="component" value="Unassembled WGS sequence"/>
</dbReference>
<keyword evidence="1" id="KW-0175">Coiled coil</keyword>
<dbReference type="PANTHER" id="PTHR15885">
    <property type="entry name" value="COILED-COIL DOMAIN-CONTAINING PROTEIN 174"/>
    <property type="match status" value="1"/>
</dbReference>
<evidence type="ECO:0000313" key="4">
    <source>
        <dbReference type="Proteomes" id="UP001174934"/>
    </source>
</evidence>
<keyword evidence="4" id="KW-1185">Reference proteome</keyword>
<dbReference type="InterPro" id="IPR025066">
    <property type="entry name" value="CCDC174-like"/>
</dbReference>
<protein>
    <submittedName>
        <fullName evidence="3">Uncharacterized protein</fullName>
    </submittedName>
</protein>
<accession>A0AA39X7P2</accession>
<feature type="compositionally biased region" description="Low complexity" evidence="2">
    <location>
        <begin position="193"/>
        <end position="206"/>
    </location>
</feature>
<feature type="compositionally biased region" description="Acidic residues" evidence="2">
    <location>
        <begin position="207"/>
        <end position="224"/>
    </location>
</feature>
<dbReference type="EMBL" id="JAULSR010000002">
    <property type="protein sequence ID" value="KAK0628818.1"/>
    <property type="molecule type" value="Genomic_DNA"/>
</dbReference>
<proteinExistence type="predicted"/>
<comment type="caution">
    <text evidence="3">The sequence shown here is derived from an EMBL/GenBank/DDBJ whole genome shotgun (WGS) entry which is preliminary data.</text>
</comment>
<sequence>MTEIHVETTNVAVFNNQPSCCGNTDNTTLSTPYRRLKRAPQISQKETKKKAMPVIRQDPNLYGQPPPKKQKKEMSLSGSLAFTSQLSTLLASSNTTATGGRPRPSKSKTDDLFSGVKVKRKAAARDDDGGSKLVLKNPVGTEDEKAERTLARRKMESKARLYAAMQRGDYVGREIGLVDFDRKWAEKADKKTNNNASSSSSSSSSSEDSDQESDNNDTEIIEYEDEFGRLRRGTRGEQLRLQRRLARGQASTAELDHMSARPKAPEHLIFGDAVQAEAFVAYDVEAMEQLARKRDRSATPPPPAHYEADREIRTKGVGFYAFSKDEEKRKGEMKGLEKERERTEGLRREREERVRERRREVEERRRVVGERRARRLADGFLEALGVEIGGEGEGGDARGGLDWI</sequence>
<name>A0AA39X7P2_9PEZI</name>
<feature type="region of interest" description="Disordered" evidence="2">
    <location>
        <begin position="93"/>
        <end position="149"/>
    </location>
</feature>
<feature type="region of interest" description="Disordered" evidence="2">
    <location>
        <begin position="189"/>
        <end position="224"/>
    </location>
</feature>
<reference evidence="3" key="1">
    <citation type="submission" date="2023-06" db="EMBL/GenBank/DDBJ databases">
        <title>Genome-scale phylogeny and comparative genomics of the fungal order Sordariales.</title>
        <authorList>
            <consortium name="Lawrence Berkeley National Laboratory"/>
            <person name="Hensen N."/>
            <person name="Bonometti L."/>
            <person name="Westerberg I."/>
            <person name="Brannstrom I.O."/>
            <person name="Guillou S."/>
            <person name="Cros-Aarteil S."/>
            <person name="Calhoun S."/>
            <person name="Haridas S."/>
            <person name="Kuo A."/>
            <person name="Mondo S."/>
            <person name="Pangilinan J."/>
            <person name="Riley R."/>
            <person name="LaButti K."/>
            <person name="Andreopoulos B."/>
            <person name="Lipzen A."/>
            <person name="Chen C."/>
            <person name="Yanf M."/>
            <person name="Daum C."/>
            <person name="Ng V."/>
            <person name="Clum A."/>
            <person name="Steindorff A."/>
            <person name="Ohm R."/>
            <person name="Martin F."/>
            <person name="Silar P."/>
            <person name="Natvig D."/>
            <person name="Lalanne C."/>
            <person name="Gautier V."/>
            <person name="Ament-velasquez S.L."/>
            <person name="Kruys A."/>
            <person name="Hutchinson M.I."/>
            <person name="Powell A.J."/>
            <person name="Barry K."/>
            <person name="Miller A.N."/>
            <person name="Grigoriev I.V."/>
            <person name="Debuchy R."/>
            <person name="Gladieux P."/>
            <person name="Thoren M.H."/>
            <person name="Johannesson H."/>
        </authorList>
    </citation>
    <scope>NUCLEOTIDE SEQUENCE</scope>
    <source>
        <strain evidence="3">SMH3391-2</strain>
    </source>
</reference>